<dbReference type="InterPro" id="IPR036249">
    <property type="entry name" value="Thioredoxin-like_sf"/>
</dbReference>
<sequence>AEKKQIKDFEMKKHFLGLVVASTLLLANSDSKVDYELQLLNSVIPNTKISRYEPSEIQGFYKVYLDNGNLFYVNPFNKLLVFGEIWTNKGFSITQNDKSQWQEELSKTVLEDINKDFKVEDLTKVGKKITYGKGSNKYDFLIFTDPECPYCKIAEEYFEKQNVDLYVVFTPLSFHKNARNWSLVSLSSKDIKSTMQKIREGNIPDIKITENAKKELQNMEELANKLKVNGTPKIIVIDKKANKVIDTIDGANIEAIEKYQKENN</sequence>
<comment type="similarity">
    <text evidence="2">Belongs to the thioredoxin family. DsbC subfamily.</text>
</comment>
<evidence type="ECO:0000259" key="8">
    <source>
        <dbReference type="Pfam" id="PF13098"/>
    </source>
</evidence>
<dbReference type="InterPro" id="IPR018950">
    <property type="entry name" value="DiS-bond_isomerase_DsbC/G_N"/>
</dbReference>
<dbReference type="SUPFAM" id="SSF52833">
    <property type="entry name" value="Thioredoxin-like"/>
    <property type="match status" value="1"/>
</dbReference>
<dbReference type="PANTHER" id="PTHR35272:SF3">
    <property type="entry name" value="THIOL:DISULFIDE INTERCHANGE PROTEIN DSBC"/>
    <property type="match status" value="1"/>
</dbReference>
<dbReference type="PANTHER" id="PTHR35272">
    <property type="entry name" value="THIOL:DISULFIDE INTERCHANGE PROTEIN DSBC-RELATED"/>
    <property type="match status" value="1"/>
</dbReference>
<reference evidence="9 10" key="1">
    <citation type="submission" date="2014-01" db="EMBL/GenBank/DDBJ databases">
        <title>Development of a Comparative Genomic Fingerprinting Assay for High Resolution Genotyping of Arcobacter butzleri.</title>
        <authorList>
            <person name="Webb A.L."/>
            <person name="Inglis G.D."/>
            <person name="Kruczkiewicz P."/>
            <person name="Selinger L.B."/>
            <person name="Taboada E.N."/>
        </authorList>
    </citation>
    <scope>NUCLEOTIDE SEQUENCE [LARGE SCALE GENOMIC DNA]</scope>
    <source>
        <strain evidence="9 10">L348</strain>
    </source>
</reference>
<dbReference type="InterPro" id="IPR009094">
    <property type="entry name" value="DiS-bond_isomerase_DsbC/G_N_sf"/>
</dbReference>
<feature type="non-terminal residue" evidence="9">
    <location>
        <position position="1"/>
    </location>
</feature>
<evidence type="ECO:0000256" key="1">
    <source>
        <dbReference type="ARBA" id="ARBA00004418"/>
    </source>
</evidence>
<evidence type="ECO:0000313" key="10">
    <source>
        <dbReference type="Proteomes" id="UP000035514"/>
    </source>
</evidence>
<dbReference type="SUPFAM" id="SSF54423">
    <property type="entry name" value="DsbC/DsbG N-terminal domain-like"/>
    <property type="match status" value="1"/>
</dbReference>
<protein>
    <submittedName>
        <fullName evidence="9">Uncharacterized protein</fullName>
    </submittedName>
</protein>
<keyword evidence="5" id="KW-1015">Disulfide bond</keyword>
<evidence type="ECO:0000256" key="5">
    <source>
        <dbReference type="ARBA" id="ARBA00023157"/>
    </source>
</evidence>
<dbReference type="EMBL" id="JAIQ01000008">
    <property type="protein sequence ID" value="KLE02750.1"/>
    <property type="molecule type" value="Genomic_DNA"/>
</dbReference>
<keyword evidence="4" id="KW-0574">Periplasm</keyword>
<organism evidence="9 10">
    <name type="scientific">Aliarcobacter butzleri L348</name>
    <dbReference type="NCBI Taxonomy" id="1447256"/>
    <lineage>
        <taxon>Bacteria</taxon>
        <taxon>Pseudomonadati</taxon>
        <taxon>Campylobacterota</taxon>
        <taxon>Epsilonproteobacteria</taxon>
        <taxon>Campylobacterales</taxon>
        <taxon>Arcobacteraceae</taxon>
        <taxon>Aliarcobacter</taxon>
    </lineage>
</organism>
<dbReference type="Pfam" id="PF13098">
    <property type="entry name" value="Thioredoxin_2"/>
    <property type="match status" value="1"/>
</dbReference>
<evidence type="ECO:0000256" key="6">
    <source>
        <dbReference type="ARBA" id="ARBA00023284"/>
    </source>
</evidence>
<comment type="caution">
    <text evidence="9">The sequence shown here is derived from an EMBL/GenBank/DDBJ whole genome shotgun (WGS) entry which is preliminary data.</text>
</comment>
<evidence type="ECO:0000256" key="2">
    <source>
        <dbReference type="ARBA" id="ARBA00009813"/>
    </source>
</evidence>
<keyword evidence="6" id="KW-0676">Redox-active center</keyword>
<name>A0A0G9KAI3_9BACT</name>
<evidence type="ECO:0000256" key="3">
    <source>
        <dbReference type="ARBA" id="ARBA00022729"/>
    </source>
</evidence>
<evidence type="ECO:0000259" key="7">
    <source>
        <dbReference type="Pfam" id="PF10411"/>
    </source>
</evidence>
<accession>A0A0G9KAI3</accession>
<dbReference type="PATRIC" id="fig|1447256.3.peg.17"/>
<dbReference type="GO" id="GO:0042597">
    <property type="term" value="C:periplasmic space"/>
    <property type="evidence" value="ECO:0007669"/>
    <property type="project" value="UniProtKB-SubCell"/>
</dbReference>
<feature type="domain" description="Thioredoxin-like fold" evidence="8">
    <location>
        <begin position="133"/>
        <end position="251"/>
    </location>
</feature>
<dbReference type="AlphaFoldDB" id="A0A0G9KAI3"/>
<evidence type="ECO:0000313" key="9">
    <source>
        <dbReference type="EMBL" id="KLE02750.1"/>
    </source>
</evidence>
<dbReference type="InterPro" id="IPR012336">
    <property type="entry name" value="Thioredoxin-like_fold"/>
</dbReference>
<dbReference type="RefSeq" id="WP_204368139.1">
    <property type="nucleotide sequence ID" value="NZ_JAIQ01000008.1"/>
</dbReference>
<dbReference type="CDD" id="cd03020">
    <property type="entry name" value="DsbA_DsbC_DsbG"/>
    <property type="match status" value="1"/>
</dbReference>
<feature type="domain" description="Disulphide bond isomerase DsbC/G N-terminal" evidence="7">
    <location>
        <begin position="39"/>
        <end position="94"/>
    </location>
</feature>
<keyword evidence="3" id="KW-0732">Signal</keyword>
<comment type="subcellular location">
    <subcellularLocation>
        <location evidence="1">Periplasm</location>
    </subcellularLocation>
</comment>
<dbReference type="InterPro" id="IPR051470">
    <property type="entry name" value="Thiol:disulfide_interchange"/>
</dbReference>
<proteinExistence type="inferred from homology"/>
<dbReference type="Proteomes" id="UP000035514">
    <property type="component" value="Unassembled WGS sequence"/>
</dbReference>
<dbReference type="Gene3D" id="3.40.30.10">
    <property type="entry name" value="Glutaredoxin"/>
    <property type="match status" value="1"/>
</dbReference>
<dbReference type="InterPro" id="IPR033954">
    <property type="entry name" value="DiS-bond_Isoase_DsbC/G"/>
</dbReference>
<dbReference type="Pfam" id="PF10411">
    <property type="entry name" value="DsbC_N"/>
    <property type="match status" value="1"/>
</dbReference>
<evidence type="ECO:0000256" key="4">
    <source>
        <dbReference type="ARBA" id="ARBA00022764"/>
    </source>
</evidence>
<gene>
    <name evidence="9" type="ORF">AA20_00095</name>
</gene>